<evidence type="ECO:0000313" key="3">
    <source>
        <dbReference type="Proteomes" id="UP000268014"/>
    </source>
</evidence>
<protein>
    <recommendedName>
        <fullName evidence="4">Secreted protein</fullName>
    </recommendedName>
</protein>
<dbReference type="AlphaFoldDB" id="A0A3P7SUP5"/>
<dbReference type="EMBL" id="UZAF01002936">
    <property type="protein sequence ID" value="VDO11761.1"/>
    <property type="molecule type" value="Genomic_DNA"/>
</dbReference>
<gene>
    <name evidence="2" type="ORF">HPLM_LOCUS1868</name>
</gene>
<evidence type="ECO:0000256" key="1">
    <source>
        <dbReference type="SAM" id="SignalP"/>
    </source>
</evidence>
<proteinExistence type="predicted"/>
<keyword evidence="1" id="KW-0732">Signal</keyword>
<dbReference type="Proteomes" id="UP000268014">
    <property type="component" value="Unassembled WGS sequence"/>
</dbReference>
<accession>A0A3P7SUP5</accession>
<sequence length="115" mass="13297">MFLCVILLHHSSLTAVFHTHQPCRKSLSSQPALALIGHHHRQLELDGCLQWKASRSVEVAMTQRWKSEKMLLKLRRATCRLRAYRLKAIFNKVTTLVKKLLVQRVVPCVLMYAHA</sequence>
<name>A0A3P7SUP5_HAEPC</name>
<keyword evidence="3" id="KW-1185">Reference proteome</keyword>
<feature type="signal peptide" evidence="1">
    <location>
        <begin position="1"/>
        <end position="15"/>
    </location>
</feature>
<reference evidence="2 3" key="1">
    <citation type="submission" date="2018-11" db="EMBL/GenBank/DDBJ databases">
        <authorList>
            <consortium name="Pathogen Informatics"/>
        </authorList>
    </citation>
    <scope>NUCLEOTIDE SEQUENCE [LARGE SCALE GENOMIC DNA]</scope>
    <source>
        <strain evidence="2 3">MHpl1</strain>
    </source>
</reference>
<feature type="chain" id="PRO_5018199481" description="Secreted protein" evidence="1">
    <location>
        <begin position="16"/>
        <end position="115"/>
    </location>
</feature>
<evidence type="ECO:0008006" key="4">
    <source>
        <dbReference type="Google" id="ProtNLM"/>
    </source>
</evidence>
<organism evidence="2 3">
    <name type="scientific">Haemonchus placei</name>
    <name type="common">Barber's pole worm</name>
    <dbReference type="NCBI Taxonomy" id="6290"/>
    <lineage>
        <taxon>Eukaryota</taxon>
        <taxon>Metazoa</taxon>
        <taxon>Ecdysozoa</taxon>
        <taxon>Nematoda</taxon>
        <taxon>Chromadorea</taxon>
        <taxon>Rhabditida</taxon>
        <taxon>Rhabditina</taxon>
        <taxon>Rhabditomorpha</taxon>
        <taxon>Strongyloidea</taxon>
        <taxon>Trichostrongylidae</taxon>
        <taxon>Haemonchus</taxon>
    </lineage>
</organism>
<evidence type="ECO:0000313" key="2">
    <source>
        <dbReference type="EMBL" id="VDO11761.1"/>
    </source>
</evidence>